<keyword evidence="6" id="KW-1185">Reference proteome</keyword>
<proteinExistence type="predicted"/>
<dbReference type="InterPro" id="IPR035992">
    <property type="entry name" value="Ricin_B-like_lectins"/>
</dbReference>
<dbReference type="InterPro" id="IPR000772">
    <property type="entry name" value="Ricin_B_lectin"/>
</dbReference>
<evidence type="ECO:0000259" key="4">
    <source>
        <dbReference type="SMART" id="SM00458"/>
    </source>
</evidence>
<keyword evidence="1" id="KW-0732">Signal</keyword>
<keyword evidence="2" id="KW-0378">Hydrolase</keyword>
<dbReference type="SUPFAM" id="SSF50370">
    <property type="entry name" value="Ricin B-like lectins"/>
    <property type="match status" value="1"/>
</dbReference>
<evidence type="ECO:0000313" key="5">
    <source>
        <dbReference type="EMBL" id="MFB9679524.1"/>
    </source>
</evidence>
<dbReference type="PANTHER" id="PTHR43037">
    <property type="entry name" value="UNNAMED PRODUCT-RELATED"/>
    <property type="match status" value="1"/>
</dbReference>
<dbReference type="NCBIfam" id="TIGR01840">
    <property type="entry name" value="esterase_phb"/>
    <property type="match status" value="1"/>
</dbReference>
<dbReference type="InterPro" id="IPR029058">
    <property type="entry name" value="AB_hydrolase_fold"/>
</dbReference>
<dbReference type="SUPFAM" id="SSF53474">
    <property type="entry name" value="alpha/beta-Hydrolases"/>
    <property type="match status" value="2"/>
</dbReference>
<dbReference type="CDD" id="cd23418">
    <property type="entry name" value="beta-trefoil_Ricin_XLN-like"/>
    <property type="match status" value="1"/>
</dbReference>
<gene>
    <name evidence="5" type="ORF">ACFFRH_28920</name>
</gene>
<name>A0ABV5TKJ9_9ACTN</name>
<dbReference type="SMART" id="SM00458">
    <property type="entry name" value="RICIN"/>
    <property type="match status" value="1"/>
</dbReference>
<dbReference type="Gene3D" id="2.80.10.50">
    <property type="match status" value="1"/>
</dbReference>
<dbReference type="RefSeq" id="WP_386160936.1">
    <property type="nucleotide sequence ID" value="NZ_JBHMBS010000016.1"/>
</dbReference>
<sequence>MRRHQTVPIGVGAVIATVIAVLAGLVVQAPGARAATLTQIGNFGTNPGNIQMHLYVPDNVAPRPGILVAMHGCNGRATDFYQQTEFASLADRYGFIVIYPQANKSANGLSNCFDVWSNEALQHGGGSDPVSIVSMVNYVVQRHSGDPAQVFATGFSSGAMETVNLLATYPDVFKAGAPFSGVPFGCLGPPGCNDRTPQQWGDLVRNAYPGYTGARPRLMAWHGTADDVLNFSMLQKEVDQWTNVHGVSQTPTSTTSPQSGWTRRVYGSGQVEAYTIDRAGHNLPHPGMAVHAIRFFGLDRTTTPTPTPTVTPTPTPTPTVTPGGNGEIRGVASGRCLDVPNSSTADGTQLQLWDCHGGGNQRWSLTSAQELRILGNKCLDSAGTGNGARIQIYACHGGNNQKWRVNPDGTIVGVQSGLCLDAANNGVANGTRLQLYSCHGGNNQRWTWGGNA</sequence>
<dbReference type="Proteomes" id="UP001589610">
    <property type="component" value="Unassembled WGS sequence"/>
</dbReference>
<dbReference type="Gene3D" id="3.40.50.1820">
    <property type="entry name" value="alpha/beta hydrolase"/>
    <property type="match status" value="1"/>
</dbReference>
<evidence type="ECO:0000256" key="3">
    <source>
        <dbReference type="SAM" id="MobiDB-lite"/>
    </source>
</evidence>
<accession>A0ABV5TKJ9</accession>
<protein>
    <submittedName>
        <fullName evidence="5">PHB depolymerase family esterase</fullName>
    </submittedName>
</protein>
<feature type="compositionally biased region" description="Pro residues" evidence="3">
    <location>
        <begin position="305"/>
        <end position="319"/>
    </location>
</feature>
<evidence type="ECO:0000313" key="6">
    <source>
        <dbReference type="Proteomes" id="UP001589610"/>
    </source>
</evidence>
<feature type="domain" description="Ricin B lectin" evidence="4">
    <location>
        <begin position="322"/>
        <end position="449"/>
    </location>
</feature>
<dbReference type="EMBL" id="JBHMBS010000016">
    <property type="protein sequence ID" value="MFB9679524.1"/>
    <property type="molecule type" value="Genomic_DNA"/>
</dbReference>
<comment type="caution">
    <text evidence="5">The sequence shown here is derived from an EMBL/GenBank/DDBJ whole genome shotgun (WGS) entry which is preliminary data.</text>
</comment>
<dbReference type="InterPro" id="IPR010126">
    <property type="entry name" value="Esterase_phb"/>
</dbReference>
<dbReference type="Pfam" id="PF00652">
    <property type="entry name" value="Ricin_B_lectin"/>
    <property type="match status" value="1"/>
</dbReference>
<evidence type="ECO:0000256" key="2">
    <source>
        <dbReference type="ARBA" id="ARBA00022801"/>
    </source>
</evidence>
<reference evidence="5 6" key="1">
    <citation type="submission" date="2024-09" db="EMBL/GenBank/DDBJ databases">
        <authorList>
            <person name="Sun Q."/>
            <person name="Mori K."/>
        </authorList>
    </citation>
    <scope>NUCLEOTIDE SEQUENCE [LARGE SCALE GENOMIC DNA]</scope>
    <source>
        <strain evidence="5 6">JCM 3028</strain>
    </source>
</reference>
<evidence type="ECO:0000256" key="1">
    <source>
        <dbReference type="ARBA" id="ARBA00022729"/>
    </source>
</evidence>
<feature type="region of interest" description="Disordered" evidence="3">
    <location>
        <begin position="304"/>
        <end position="325"/>
    </location>
</feature>
<dbReference type="Pfam" id="PF10503">
    <property type="entry name" value="Esterase_PHB"/>
    <property type="match status" value="1"/>
</dbReference>
<dbReference type="PROSITE" id="PS50231">
    <property type="entry name" value="RICIN_B_LECTIN"/>
    <property type="match status" value="1"/>
</dbReference>
<dbReference type="PANTHER" id="PTHR43037:SF5">
    <property type="entry name" value="FERULOYL ESTERASE"/>
    <property type="match status" value="1"/>
</dbReference>
<organism evidence="5 6">
    <name type="scientific">Streptosporangium vulgare</name>
    <dbReference type="NCBI Taxonomy" id="46190"/>
    <lineage>
        <taxon>Bacteria</taxon>
        <taxon>Bacillati</taxon>
        <taxon>Actinomycetota</taxon>
        <taxon>Actinomycetes</taxon>
        <taxon>Streptosporangiales</taxon>
        <taxon>Streptosporangiaceae</taxon>
        <taxon>Streptosporangium</taxon>
    </lineage>
</organism>
<dbReference type="InterPro" id="IPR050955">
    <property type="entry name" value="Plant_Biomass_Hydrol_Est"/>
</dbReference>